<reference evidence="1" key="3">
    <citation type="submission" date="2025-08" db="UniProtKB">
        <authorList>
            <consortium name="Ensembl"/>
        </authorList>
    </citation>
    <scope>IDENTIFICATION</scope>
</reference>
<evidence type="ECO:0000313" key="2">
    <source>
        <dbReference type="Proteomes" id="UP000018467"/>
    </source>
</evidence>
<dbReference type="PANTHER" id="PTHR35345:SF1">
    <property type="entry name" value="TELOMERE REPEATS-BINDING BOUQUET FORMATION PROTEIN 2"/>
    <property type="match status" value="1"/>
</dbReference>
<dbReference type="KEGG" id="amex:103025776"/>
<dbReference type="InParanoid" id="A0A3B1KE75"/>
<dbReference type="Ensembl" id="ENSAMXT00000032572.1">
    <property type="protein sequence ID" value="ENSAMXP00000052803.1"/>
    <property type="gene ID" value="ENSAMXG00000042823.1"/>
</dbReference>
<dbReference type="GO" id="GO:0070197">
    <property type="term" value="P:meiotic attachment of telomere to nuclear envelope"/>
    <property type="evidence" value="ECO:0007669"/>
    <property type="project" value="TreeGrafter"/>
</dbReference>
<dbReference type="Pfam" id="PF15101">
    <property type="entry name" value="TERB2"/>
    <property type="match status" value="1"/>
</dbReference>
<dbReference type="Proteomes" id="UP000018467">
    <property type="component" value="Unassembled WGS sequence"/>
</dbReference>
<dbReference type="PANTHER" id="PTHR35345">
    <property type="entry name" value="TELOMERE REPEATS-BINDING BOUQUET FORMATION PROTEIN 2"/>
    <property type="match status" value="1"/>
</dbReference>
<dbReference type="GO" id="GO:0007129">
    <property type="term" value="P:homologous chromosome pairing at meiosis"/>
    <property type="evidence" value="ECO:0007669"/>
    <property type="project" value="TreeGrafter"/>
</dbReference>
<reference evidence="2" key="2">
    <citation type="journal article" date="2014" name="Nat. Commun.">
        <title>The cavefish genome reveals candidate genes for eye loss.</title>
        <authorList>
            <person name="McGaugh S.E."/>
            <person name="Gross J.B."/>
            <person name="Aken B."/>
            <person name="Blin M."/>
            <person name="Borowsky R."/>
            <person name="Chalopin D."/>
            <person name="Hinaux H."/>
            <person name="Jeffery W.R."/>
            <person name="Keene A."/>
            <person name="Ma L."/>
            <person name="Minx P."/>
            <person name="Murphy D."/>
            <person name="O'Quin K.E."/>
            <person name="Retaux S."/>
            <person name="Rohner N."/>
            <person name="Searle S.M."/>
            <person name="Stahl B.A."/>
            <person name="Tabin C."/>
            <person name="Volff J.N."/>
            <person name="Yoshizawa M."/>
            <person name="Warren W.C."/>
        </authorList>
    </citation>
    <scope>NUCLEOTIDE SEQUENCE [LARGE SCALE GENOMIC DNA]</scope>
    <source>
        <strain evidence="2">female</strain>
    </source>
</reference>
<dbReference type="GeneID" id="103025776"/>
<dbReference type="GO" id="GO:0005637">
    <property type="term" value="C:nuclear inner membrane"/>
    <property type="evidence" value="ECO:0007669"/>
    <property type="project" value="TreeGrafter"/>
</dbReference>
<name>A0A3B1KE75_ASTMX</name>
<dbReference type="GeneTree" id="ENSGT00390000012336"/>
<keyword evidence="2" id="KW-1185">Reference proteome</keyword>
<dbReference type="Bgee" id="ENSAMXG00000042823">
    <property type="expression patterns" value="Expressed in testis and 2 other cell types or tissues"/>
</dbReference>
<reference evidence="1" key="4">
    <citation type="submission" date="2025-09" db="UniProtKB">
        <authorList>
            <consortium name="Ensembl"/>
        </authorList>
    </citation>
    <scope>IDENTIFICATION</scope>
</reference>
<organism evidence="1 2">
    <name type="scientific">Astyanax mexicanus</name>
    <name type="common">Blind cave fish</name>
    <name type="synonym">Astyanax fasciatus mexicanus</name>
    <dbReference type="NCBI Taxonomy" id="7994"/>
    <lineage>
        <taxon>Eukaryota</taxon>
        <taxon>Metazoa</taxon>
        <taxon>Chordata</taxon>
        <taxon>Craniata</taxon>
        <taxon>Vertebrata</taxon>
        <taxon>Euteleostomi</taxon>
        <taxon>Actinopterygii</taxon>
        <taxon>Neopterygii</taxon>
        <taxon>Teleostei</taxon>
        <taxon>Ostariophysi</taxon>
        <taxon>Characiformes</taxon>
        <taxon>Characoidei</taxon>
        <taxon>Acestrorhamphidae</taxon>
        <taxon>Acestrorhamphinae</taxon>
        <taxon>Astyanax</taxon>
    </lineage>
</organism>
<dbReference type="InterPro" id="IPR028065">
    <property type="entry name" value="TERB2"/>
</dbReference>
<dbReference type="AlphaFoldDB" id="A0A3B1KE75"/>
<dbReference type="CTD" id="145645"/>
<proteinExistence type="predicted"/>
<dbReference type="STRING" id="7994.ENSAMXP00000052803"/>
<protein>
    <submittedName>
        <fullName evidence="1">Telomere repeat binding bouquet formation protein 2</fullName>
    </submittedName>
</protein>
<accession>A0A3B1KE75</accession>
<sequence>MFKNKTAWFSDSVGKDIPRFWVSQGGIISSWRTADYLFSDDASCPDTKRVHFSDDYTMDKATVFHSAYLSTCRLRQSAKSVSLGHYLLPPVSVQREVRAVIGRFIWEQDDLLDKVTTHGKRKAVNIQFEDGQCLKQRGQMSQEGCMNASQSRDKPVCCDTHLYPVNNMVSGFVHIDQLNKYSGDLHDFLPSQSGNSITWTQRRRHLTQQTKLGQL</sequence>
<reference evidence="2" key="1">
    <citation type="submission" date="2013-03" db="EMBL/GenBank/DDBJ databases">
        <authorList>
            <person name="Jeffery W."/>
            <person name="Warren W."/>
            <person name="Wilson R.K."/>
        </authorList>
    </citation>
    <scope>NUCLEOTIDE SEQUENCE</scope>
    <source>
        <strain evidence="2">female</strain>
    </source>
</reference>
<dbReference type="FunCoup" id="A0A3B1KE75">
    <property type="interactions" value="719"/>
</dbReference>
<evidence type="ECO:0000313" key="1">
    <source>
        <dbReference type="Ensembl" id="ENSAMXP00000052803.1"/>
    </source>
</evidence>